<protein>
    <submittedName>
        <fullName evidence="2">Uncharacterized protein</fullName>
    </submittedName>
</protein>
<comment type="caution">
    <text evidence="2">The sequence shown here is derived from an EMBL/GenBank/DDBJ whole genome shotgun (WGS) entry which is preliminary data.</text>
</comment>
<sequence length="119" mass="13186">MVPCADYYDTYDYYNRGYRACSSFCSSILTEGEGERKGLWQENGEDGTPSPAEEEGAMDDPDFIDEEENEDDPLSQVEGKRRRRAGSQISTGAASLALLFTSSGDEVSQKKSEPDICYV</sequence>
<name>A0AAE1FLL8_PETCI</name>
<organism evidence="2 3">
    <name type="scientific">Petrolisthes cinctipes</name>
    <name type="common">Flat porcelain crab</name>
    <dbReference type="NCBI Taxonomy" id="88211"/>
    <lineage>
        <taxon>Eukaryota</taxon>
        <taxon>Metazoa</taxon>
        <taxon>Ecdysozoa</taxon>
        <taxon>Arthropoda</taxon>
        <taxon>Crustacea</taxon>
        <taxon>Multicrustacea</taxon>
        <taxon>Malacostraca</taxon>
        <taxon>Eumalacostraca</taxon>
        <taxon>Eucarida</taxon>
        <taxon>Decapoda</taxon>
        <taxon>Pleocyemata</taxon>
        <taxon>Anomura</taxon>
        <taxon>Galatheoidea</taxon>
        <taxon>Porcellanidae</taxon>
        <taxon>Petrolisthes</taxon>
    </lineage>
</organism>
<feature type="compositionally biased region" description="Acidic residues" evidence="1">
    <location>
        <begin position="52"/>
        <end position="73"/>
    </location>
</feature>
<evidence type="ECO:0000313" key="2">
    <source>
        <dbReference type="EMBL" id="KAK3876480.1"/>
    </source>
</evidence>
<dbReference type="Proteomes" id="UP001286313">
    <property type="component" value="Unassembled WGS sequence"/>
</dbReference>
<dbReference type="EMBL" id="JAWQEG010001816">
    <property type="protein sequence ID" value="KAK3876480.1"/>
    <property type="molecule type" value="Genomic_DNA"/>
</dbReference>
<feature type="region of interest" description="Disordered" evidence="1">
    <location>
        <begin position="36"/>
        <end position="88"/>
    </location>
</feature>
<gene>
    <name evidence="2" type="ORF">Pcinc_018735</name>
</gene>
<proteinExistence type="predicted"/>
<evidence type="ECO:0000313" key="3">
    <source>
        <dbReference type="Proteomes" id="UP001286313"/>
    </source>
</evidence>
<keyword evidence="3" id="KW-1185">Reference proteome</keyword>
<evidence type="ECO:0000256" key="1">
    <source>
        <dbReference type="SAM" id="MobiDB-lite"/>
    </source>
</evidence>
<dbReference type="AlphaFoldDB" id="A0AAE1FLL8"/>
<reference evidence="2" key="1">
    <citation type="submission" date="2023-10" db="EMBL/GenBank/DDBJ databases">
        <title>Genome assemblies of two species of porcelain crab, Petrolisthes cinctipes and Petrolisthes manimaculis (Anomura: Porcellanidae).</title>
        <authorList>
            <person name="Angst P."/>
        </authorList>
    </citation>
    <scope>NUCLEOTIDE SEQUENCE</scope>
    <source>
        <strain evidence="2">PB745_01</strain>
        <tissue evidence="2">Gill</tissue>
    </source>
</reference>
<accession>A0AAE1FLL8</accession>